<sequence>MRTPETLTAVERAAQLRQRGSTSATGESTGSPASAPTQGAKPMTAQEKMRESARAALNKGSANATANLDPLEEVDGSLTILSIHEIDPYKYNPRTKPNPARANLKASMKAEGITNVITVTRRSPKEKYFPYGGGNTRIELAKELYAEGEDRFATLAVVTKKWPGEAAVISAHLSENDNRGDISFWERAQGVAAFKREFERESGRILTAAEINKELKERGLNYGLKTIQNFAFATEHLYPVGPWLQTKEVNEIIRPLIGAIQELSRKGDAAGQVKAAIDEILLMHGQDLESLELSNKDAEPGSRTEVRIDVQSLITDLQSVSAKVLRLDADRMPQILKEVIGNPKASFADLTGTRKEPPDKPPEGQGKARQMPLGPMLGSVTAGKTPVPSMERERSATAPGSQTQEERLAVFSQQLTNDFLALNDVVPISDFIRVEPALPFGFLVDFPQASDAIAGQSLTEEQAGMREAIWPILAALSGQCSQPLMERCSAESGWAEAVARGPAELEARCAAIRAPFRNGLMYVTSFHFLFALSTPRVGPVLSAVLKTIFEFSKDHPELTKAPFKHIFAN</sequence>
<accession>A0ABY9AW15</accession>
<protein>
    <recommendedName>
        <fullName evidence="4">ParB/Sulfiredoxin domain-containing protein</fullName>
    </recommendedName>
</protein>
<evidence type="ECO:0008006" key="4">
    <source>
        <dbReference type="Google" id="ProtNLM"/>
    </source>
</evidence>
<dbReference type="Proteomes" id="UP001242732">
    <property type="component" value="Chromosome"/>
</dbReference>
<dbReference type="EMBL" id="CP127363">
    <property type="protein sequence ID" value="WIY51135.1"/>
    <property type="molecule type" value="Genomic_DNA"/>
</dbReference>
<name>A0ABY9AW15_PARCI</name>
<feature type="region of interest" description="Disordered" evidence="1">
    <location>
        <begin position="346"/>
        <end position="405"/>
    </location>
</feature>
<feature type="compositionally biased region" description="Basic and acidic residues" evidence="1">
    <location>
        <begin position="352"/>
        <end position="362"/>
    </location>
</feature>
<evidence type="ECO:0000313" key="2">
    <source>
        <dbReference type="EMBL" id="WIY51135.1"/>
    </source>
</evidence>
<keyword evidence="3" id="KW-1185">Reference proteome</keyword>
<proteinExistence type="predicted"/>
<feature type="region of interest" description="Disordered" evidence="1">
    <location>
        <begin position="13"/>
        <end position="55"/>
    </location>
</feature>
<evidence type="ECO:0000256" key="1">
    <source>
        <dbReference type="SAM" id="MobiDB-lite"/>
    </source>
</evidence>
<gene>
    <name evidence="2" type="ORF">QRO08_11425</name>
</gene>
<evidence type="ECO:0000313" key="3">
    <source>
        <dbReference type="Proteomes" id="UP001242732"/>
    </source>
</evidence>
<dbReference type="InterPro" id="IPR036086">
    <property type="entry name" value="ParB/Sulfiredoxin_sf"/>
</dbReference>
<reference evidence="2 3" key="1">
    <citation type="submission" date="2023-06" db="EMBL/GenBank/DDBJ databases">
        <authorList>
            <person name="Ham H."/>
            <person name="Park D.S."/>
        </authorList>
    </citation>
    <scope>NUCLEOTIDE SEQUENCE [LARGE SCALE GENOMIC DNA]</scope>
    <source>
        <strain evidence="2 3">KACC 17005</strain>
    </source>
</reference>
<feature type="compositionally biased region" description="Low complexity" evidence="1">
    <location>
        <begin position="20"/>
        <end position="35"/>
    </location>
</feature>
<dbReference type="SUPFAM" id="SSF110849">
    <property type="entry name" value="ParB/Sulfiredoxin"/>
    <property type="match status" value="1"/>
</dbReference>
<organism evidence="2 3">
    <name type="scientific">Paracidovorax citrulli</name>
    <name type="common">Acidovorax citrulli</name>
    <dbReference type="NCBI Taxonomy" id="80869"/>
    <lineage>
        <taxon>Bacteria</taxon>
        <taxon>Pseudomonadati</taxon>
        <taxon>Pseudomonadota</taxon>
        <taxon>Betaproteobacteria</taxon>
        <taxon>Burkholderiales</taxon>
        <taxon>Comamonadaceae</taxon>
        <taxon>Paracidovorax</taxon>
    </lineage>
</organism>
<dbReference type="RefSeq" id="WP_011795772.1">
    <property type="nucleotide sequence ID" value="NZ_CP023687.1"/>
</dbReference>